<gene>
    <name evidence="1" type="ORF">TDUB1175_LOCUS22498</name>
</gene>
<evidence type="ECO:0000313" key="1">
    <source>
        <dbReference type="EMBL" id="CAD8324079.1"/>
    </source>
</evidence>
<reference evidence="1" key="1">
    <citation type="submission" date="2021-01" db="EMBL/GenBank/DDBJ databases">
        <authorList>
            <person name="Corre E."/>
            <person name="Pelletier E."/>
            <person name="Niang G."/>
            <person name="Scheremetjew M."/>
            <person name="Finn R."/>
            <person name="Kale V."/>
            <person name="Holt S."/>
            <person name="Cochrane G."/>
            <person name="Meng A."/>
            <person name="Brown T."/>
            <person name="Cohen L."/>
        </authorList>
    </citation>
    <scope>NUCLEOTIDE SEQUENCE</scope>
    <source>
        <strain evidence="1">CCMP147</strain>
    </source>
</reference>
<dbReference type="AlphaFoldDB" id="A0A7R9WI02"/>
<protein>
    <submittedName>
        <fullName evidence="1">Uncharacterized protein</fullName>
    </submittedName>
</protein>
<sequence length="171" mass="19121">MCVQKGILSGDVFFGRRRMGEQLLVSFIYVDLKLWEGKNRPRANRAGHFAFLGCVGCVWGCGKEVVQQVCCRVVLCLHSSDMLTRRRKEVGSRSVGGLAALHGAAIMEEERKDFYVERTVCFCFEKNQCCEEGGFIEGGIQSNLIPEVFVFFCVVPPLFLLLSLRLSSAVI</sequence>
<name>A0A7R9WI02_9STRA</name>
<dbReference type="EMBL" id="HBED01044799">
    <property type="protein sequence ID" value="CAD8324079.1"/>
    <property type="molecule type" value="Transcribed_RNA"/>
</dbReference>
<proteinExistence type="predicted"/>
<accession>A0A7R9WI02</accession>
<organism evidence="1">
    <name type="scientific">Pseudictyota dubia</name>
    <dbReference type="NCBI Taxonomy" id="2749911"/>
    <lineage>
        <taxon>Eukaryota</taxon>
        <taxon>Sar</taxon>
        <taxon>Stramenopiles</taxon>
        <taxon>Ochrophyta</taxon>
        <taxon>Bacillariophyta</taxon>
        <taxon>Mediophyceae</taxon>
        <taxon>Biddulphiophycidae</taxon>
        <taxon>Eupodiscales</taxon>
        <taxon>Odontellaceae</taxon>
        <taxon>Pseudictyota</taxon>
    </lineage>
</organism>